<name>A0A183N5P2_9TREM</name>
<keyword evidence="2" id="KW-1185">Reference proteome</keyword>
<proteinExistence type="predicted"/>
<protein>
    <submittedName>
        <fullName evidence="1">Uncharacterized protein</fullName>
    </submittedName>
</protein>
<dbReference type="AlphaFoldDB" id="A0A183N5P2"/>
<evidence type="ECO:0000313" key="2">
    <source>
        <dbReference type="Proteomes" id="UP000277204"/>
    </source>
</evidence>
<organism evidence="1 2">
    <name type="scientific">Schistosoma margrebowiei</name>
    <dbReference type="NCBI Taxonomy" id="48269"/>
    <lineage>
        <taxon>Eukaryota</taxon>
        <taxon>Metazoa</taxon>
        <taxon>Spiralia</taxon>
        <taxon>Lophotrochozoa</taxon>
        <taxon>Platyhelminthes</taxon>
        <taxon>Trematoda</taxon>
        <taxon>Digenea</taxon>
        <taxon>Strigeidida</taxon>
        <taxon>Schistosomatoidea</taxon>
        <taxon>Schistosomatidae</taxon>
        <taxon>Schistosoma</taxon>
    </lineage>
</organism>
<evidence type="ECO:0000313" key="1">
    <source>
        <dbReference type="EMBL" id="VDP47975.1"/>
    </source>
</evidence>
<accession>A0A183N5P2</accession>
<reference evidence="1 2" key="1">
    <citation type="submission" date="2018-11" db="EMBL/GenBank/DDBJ databases">
        <authorList>
            <consortium name="Pathogen Informatics"/>
        </authorList>
    </citation>
    <scope>NUCLEOTIDE SEQUENCE [LARGE SCALE GENOMIC DNA]</scope>
    <source>
        <strain evidence="1 2">Zambia</strain>
    </source>
</reference>
<sequence>MLNKYNYDQKHDVVLTDANFSNDPLFCNDILNKFHENISEESNPDVILYITYPHNAFARCEKHVQCEARVLNDLDFDYNSDDFISTVIYPYHKVTPKVYSGQREKYVLNEATSFINQGYEDPTLFRGRA</sequence>
<dbReference type="EMBL" id="UZAI01019829">
    <property type="protein sequence ID" value="VDP47975.1"/>
    <property type="molecule type" value="Genomic_DNA"/>
</dbReference>
<dbReference type="Proteomes" id="UP000277204">
    <property type="component" value="Unassembled WGS sequence"/>
</dbReference>
<gene>
    <name evidence="1" type="ORF">SMRZ_LOCUS23617</name>
</gene>